<sequence>MIGQHALTVRVLRPITRDNDGDETPGDEHDEPGCIFAPATLGGADTEPGDFANTVISGGMLFCPGRTLDVNPSDRVVVRGLVYDVQGELGDWGPAGSQVALRRTVG</sequence>
<dbReference type="Proteomes" id="UP000001116">
    <property type="component" value="Chromosome"/>
</dbReference>
<protein>
    <submittedName>
        <fullName evidence="2">Uncharacterized protein</fullName>
    </submittedName>
</protein>
<evidence type="ECO:0000313" key="3">
    <source>
        <dbReference type="Proteomes" id="UP000001116"/>
    </source>
</evidence>
<feature type="compositionally biased region" description="Acidic residues" evidence="1">
    <location>
        <begin position="20"/>
        <end position="30"/>
    </location>
</feature>
<dbReference type="KEGG" id="kra:Krad_1717"/>
<evidence type="ECO:0000256" key="1">
    <source>
        <dbReference type="SAM" id="MobiDB-lite"/>
    </source>
</evidence>
<accession>A6W8R4</accession>
<dbReference type="EMBL" id="CP000750">
    <property type="protein sequence ID" value="ABS03203.1"/>
    <property type="molecule type" value="Genomic_DNA"/>
</dbReference>
<name>A6W8R4_KINRD</name>
<proteinExistence type="predicted"/>
<dbReference type="HOGENOM" id="CLU_2219595_0_0_11"/>
<evidence type="ECO:0000313" key="2">
    <source>
        <dbReference type="EMBL" id="ABS03203.1"/>
    </source>
</evidence>
<dbReference type="RefSeq" id="WP_011981658.1">
    <property type="nucleotide sequence ID" value="NC_009664.2"/>
</dbReference>
<gene>
    <name evidence="2" type="ordered locus">Krad_1717</name>
</gene>
<keyword evidence="3" id="KW-1185">Reference proteome</keyword>
<dbReference type="STRING" id="266940.Krad_1717"/>
<reference evidence="3" key="1">
    <citation type="journal article" date="2008" name="PLoS ONE">
        <title>Survival in nuclear waste, extreme resistance, and potential applications gleaned from the genome sequence of Kineococcus radiotolerans SRS30216.</title>
        <authorList>
            <person name="Bagwell C.E."/>
            <person name="Bhat S."/>
            <person name="Hawkins G.M."/>
            <person name="Smith B.W."/>
            <person name="Biswas T."/>
            <person name="Hoover T.R."/>
            <person name="Saunders E."/>
            <person name="Han C.S."/>
            <person name="Tsodikov O.V."/>
            <person name="Shimkets L.J."/>
        </authorList>
    </citation>
    <scope>NUCLEOTIDE SEQUENCE [LARGE SCALE GENOMIC DNA]</scope>
    <source>
        <strain evidence="3">ATCC BAA-149 / DSM 14245 / SRS30216</strain>
    </source>
</reference>
<feature type="region of interest" description="Disordered" evidence="1">
    <location>
        <begin position="13"/>
        <end position="32"/>
    </location>
</feature>
<dbReference type="AlphaFoldDB" id="A6W8R4"/>
<dbReference type="OrthoDB" id="3268237at2"/>
<organism evidence="2 3">
    <name type="scientific">Kineococcus radiotolerans (strain ATCC BAA-149 / DSM 14245 / SRS30216)</name>
    <dbReference type="NCBI Taxonomy" id="266940"/>
    <lineage>
        <taxon>Bacteria</taxon>
        <taxon>Bacillati</taxon>
        <taxon>Actinomycetota</taxon>
        <taxon>Actinomycetes</taxon>
        <taxon>Kineosporiales</taxon>
        <taxon>Kineosporiaceae</taxon>
        <taxon>Kineococcus</taxon>
    </lineage>
</organism>